<evidence type="ECO:0000256" key="5">
    <source>
        <dbReference type="ARBA" id="ARBA00023004"/>
    </source>
</evidence>
<dbReference type="InterPro" id="IPR010980">
    <property type="entry name" value="Cyt_c/b562"/>
</dbReference>
<evidence type="ECO:0000256" key="3">
    <source>
        <dbReference type="ARBA" id="ARBA00022723"/>
    </source>
</evidence>
<gene>
    <name evidence="9" type="ORF">LAX5112_03637</name>
</gene>
<keyword evidence="1" id="KW-0813">Transport</keyword>
<evidence type="ECO:0000256" key="8">
    <source>
        <dbReference type="SAM" id="SignalP"/>
    </source>
</evidence>
<evidence type="ECO:0000256" key="7">
    <source>
        <dbReference type="PIRSR" id="PIRSR000027-2"/>
    </source>
</evidence>
<organism evidence="9 10">
    <name type="scientific">Roseibium alexandrii</name>
    <dbReference type="NCBI Taxonomy" id="388408"/>
    <lineage>
        <taxon>Bacteria</taxon>
        <taxon>Pseudomonadati</taxon>
        <taxon>Pseudomonadota</taxon>
        <taxon>Alphaproteobacteria</taxon>
        <taxon>Hyphomicrobiales</taxon>
        <taxon>Stappiaceae</taxon>
        <taxon>Roseibium</taxon>
    </lineage>
</organism>
<dbReference type="GO" id="GO:0005506">
    <property type="term" value="F:iron ion binding"/>
    <property type="evidence" value="ECO:0007669"/>
    <property type="project" value="InterPro"/>
</dbReference>
<dbReference type="PIRSF" id="PIRSF000027">
    <property type="entry name" value="Cytc_c_prime"/>
    <property type="match status" value="1"/>
</dbReference>
<feature type="signal peptide" evidence="8">
    <location>
        <begin position="1"/>
        <end position="21"/>
    </location>
</feature>
<comment type="PTM">
    <text evidence="7">Binds 1 heme group per subunit.</text>
</comment>
<evidence type="ECO:0000313" key="10">
    <source>
        <dbReference type="Proteomes" id="UP000053235"/>
    </source>
</evidence>
<dbReference type="Gene3D" id="1.20.120.10">
    <property type="entry name" value="Cytochrome c/b562"/>
    <property type="match status" value="1"/>
</dbReference>
<dbReference type="Proteomes" id="UP000053235">
    <property type="component" value="Unassembled WGS sequence"/>
</dbReference>
<dbReference type="GO" id="GO:0020037">
    <property type="term" value="F:heme binding"/>
    <property type="evidence" value="ECO:0007669"/>
    <property type="project" value="InterPro"/>
</dbReference>
<dbReference type="GO" id="GO:0022900">
    <property type="term" value="P:electron transport chain"/>
    <property type="evidence" value="ECO:0007669"/>
    <property type="project" value="InterPro"/>
</dbReference>
<dbReference type="STRING" id="388408.LAX5112_03637"/>
<keyword evidence="5 6" id="KW-0408">Iron</keyword>
<sequence length="153" mass="16247">MTVRKTAGISAVMLAVSVALAFAHGGATGIVKERMEAMEEISASMKQIGQMLRGQKPFDASEIVGAAGIIAGHSGDNLTRQFPSESLMPPTEASPLIWEKWEQFSGTANDMETAAMSVADAVQGGADRDQIATAFGRLAQTCKTCHETFRVKK</sequence>
<keyword evidence="8" id="KW-0732">Signal</keyword>
<keyword evidence="2 7" id="KW-0349">Heme</keyword>
<keyword evidence="10" id="KW-1185">Reference proteome</keyword>
<reference evidence="10" key="1">
    <citation type="submission" date="2015-07" db="EMBL/GenBank/DDBJ databases">
        <authorList>
            <person name="Rodrigo-Torres Lidia"/>
            <person name="Arahal R.David."/>
        </authorList>
    </citation>
    <scope>NUCLEOTIDE SEQUENCE [LARGE SCALE GENOMIC DNA]</scope>
    <source>
        <strain evidence="10">CECT 5112</strain>
    </source>
</reference>
<dbReference type="GO" id="GO:0042597">
    <property type="term" value="C:periplasmic space"/>
    <property type="evidence" value="ECO:0007669"/>
    <property type="project" value="InterPro"/>
</dbReference>
<dbReference type="Pfam" id="PF01322">
    <property type="entry name" value="Cytochrom_C_2"/>
    <property type="match status" value="1"/>
</dbReference>
<name>A0A0M7AH08_9HYPH</name>
<keyword evidence="4" id="KW-0249">Electron transport</keyword>
<keyword evidence="3 6" id="KW-0479">Metal-binding</keyword>
<evidence type="ECO:0000256" key="2">
    <source>
        <dbReference type="ARBA" id="ARBA00022617"/>
    </source>
</evidence>
<evidence type="ECO:0000256" key="1">
    <source>
        <dbReference type="ARBA" id="ARBA00022448"/>
    </source>
</evidence>
<proteinExistence type="predicted"/>
<accession>A0A0M7AH08</accession>
<dbReference type="EMBL" id="CXWD01000015">
    <property type="protein sequence ID" value="CTQ73722.1"/>
    <property type="molecule type" value="Genomic_DNA"/>
</dbReference>
<feature type="chain" id="PRO_5005809440" evidence="8">
    <location>
        <begin position="22"/>
        <end position="153"/>
    </location>
</feature>
<feature type="binding site" description="covalent" evidence="7">
    <location>
        <position position="145"/>
    </location>
    <ligand>
        <name>heme c</name>
        <dbReference type="ChEBI" id="CHEBI:61717"/>
    </ligand>
</feature>
<dbReference type="PROSITE" id="PS51009">
    <property type="entry name" value="CYTCII"/>
    <property type="match status" value="1"/>
</dbReference>
<dbReference type="SUPFAM" id="SSF47175">
    <property type="entry name" value="Cytochromes"/>
    <property type="match status" value="1"/>
</dbReference>
<evidence type="ECO:0000256" key="4">
    <source>
        <dbReference type="ARBA" id="ARBA00022982"/>
    </source>
</evidence>
<feature type="binding site" description="covalent" evidence="7">
    <location>
        <position position="142"/>
    </location>
    <ligand>
        <name>heme c</name>
        <dbReference type="ChEBI" id="CHEBI:61717"/>
    </ligand>
</feature>
<dbReference type="InterPro" id="IPR002321">
    <property type="entry name" value="Cyt_c_II"/>
</dbReference>
<dbReference type="InterPro" id="IPR012127">
    <property type="entry name" value="Cyt_c_prime"/>
</dbReference>
<protein>
    <submittedName>
        <fullName evidence="9">Cytochrome c556</fullName>
    </submittedName>
</protein>
<feature type="binding site" description="axial binding residue" evidence="6">
    <location>
        <position position="146"/>
    </location>
    <ligand>
        <name>heme c</name>
        <dbReference type="ChEBI" id="CHEBI:61717"/>
    </ligand>
    <ligandPart>
        <name>Fe</name>
        <dbReference type="ChEBI" id="CHEBI:18248"/>
    </ligandPart>
</feature>
<evidence type="ECO:0000313" key="9">
    <source>
        <dbReference type="EMBL" id="CTQ73722.1"/>
    </source>
</evidence>
<dbReference type="GO" id="GO:0009055">
    <property type="term" value="F:electron transfer activity"/>
    <property type="evidence" value="ECO:0007669"/>
    <property type="project" value="InterPro"/>
</dbReference>
<dbReference type="AlphaFoldDB" id="A0A0M7AH08"/>
<dbReference type="RefSeq" id="WP_055672983.1">
    <property type="nucleotide sequence ID" value="NZ_CXWD01000015.1"/>
</dbReference>
<evidence type="ECO:0000256" key="6">
    <source>
        <dbReference type="PIRSR" id="PIRSR000027-1"/>
    </source>
</evidence>
<dbReference type="OrthoDB" id="8115790at2"/>